<dbReference type="PROSITE" id="PS50042">
    <property type="entry name" value="CNMP_BINDING_3"/>
    <property type="match status" value="1"/>
</dbReference>
<dbReference type="InterPro" id="IPR005821">
    <property type="entry name" value="Ion_trans_dom"/>
</dbReference>
<dbReference type="CDD" id="cd00038">
    <property type="entry name" value="CAP_ED"/>
    <property type="match status" value="1"/>
</dbReference>
<evidence type="ECO:0000313" key="8">
    <source>
        <dbReference type="Proteomes" id="UP000692954"/>
    </source>
</evidence>
<reference evidence="7" key="1">
    <citation type="submission" date="2021-01" db="EMBL/GenBank/DDBJ databases">
        <authorList>
            <consortium name="Genoscope - CEA"/>
            <person name="William W."/>
        </authorList>
    </citation>
    <scope>NUCLEOTIDE SEQUENCE</scope>
</reference>
<name>A0A8S1P203_9CILI</name>
<keyword evidence="8" id="KW-1185">Reference proteome</keyword>
<dbReference type="GO" id="GO:0035725">
    <property type="term" value="P:sodium ion transmembrane transport"/>
    <property type="evidence" value="ECO:0007669"/>
    <property type="project" value="TreeGrafter"/>
</dbReference>
<keyword evidence="3 5" id="KW-1133">Transmembrane helix</keyword>
<gene>
    <name evidence="7" type="ORF">PSON_ATCC_30995.1.T0630100</name>
</gene>
<dbReference type="GO" id="GO:0098855">
    <property type="term" value="C:HCN channel complex"/>
    <property type="evidence" value="ECO:0007669"/>
    <property type="project" value="TreeGrafter"/>
</dbReference>
<accession>A0A8S1P203</accession>
<evidence type="ECO:0000313" key="7">
    <source>
        <dbReference type="EMBL" id="CAD8094854.1"/>
    </source>
</evidence>
<dbReference type="PANTHER" id="PTHR45689:SF5">
    <property type="entry name" value="I[[H]] CHANNEL, ISOFORM E"/>
    <property type="match status" value="1"/>
</dbReference>
<dbReference type="Proteomes" id="UP000692954">
    <property type="component" value="Unassembled WGS sequence"/>
</dbReference>
<dbReference type="GO" id="GO:0003254">
    <property type="term" value="P:regulation of membrane depolarization"/>
    <property type="evidence" value="ECO:0007669"/>
    <property type="project" value="TreeGrafter"/>
</dbReference>
<sequence>MQDNREFQDSMDLQSFTPKLSDSFRPQQIQADFSDGPLKIKTGSDASVKFPSNEIQQLQHLSPNPHASIHIKKLNINSEWIKKETFDIQKFKKNTLLQKVFYKEALIRKFIDKLKKQAYILPKILPIKMKNFLTENYVENKRIINYQHKNITPKTQKKQTLSTLNPTGQMMLFWNLFRALQLLFLMWWLPFKIAFKPNYSFELIETILIYVFVLDVILKLNQGYIKEGEFIMNRTEIIKYYIKNELIEDTCYFISQMFIIYQILVEISIVFELLVLFQFIMNFIKLKRKILKFEETFATKTSYTQFGDLMQLIITVFYFAHFMACIWYYVGVESLKSFDTSWINQNQFLLSGSGSFYLYSFYWATATMVTVGYGDITAQNNHETLCATILMIFSTGMFAFAINQIGEIFSTIDGEKQNYKRTILLINEHMQKNQVDQQVQSRIRNYLQYQEKIKLQNSQEKLDQILQRLPPNILTDLKTNIQSKIMEEILFYKNNFSKNVLPIISQSLQVQYLTPKEIIYQQDQLDDFSLYTVWRGEVLIIESQSGKILATLTKGQCFGEVEFLTQQHRQFTAISKDLSQVLKISREMFLKIIKYSNDDFQQFHKLKDQYLFQKIDQISSCYCCSKNHFIMDCSACQYKPNLEVLIRKQKIQDLESNRRKFQRVTEKKTSCQYQTIQSNQVMKEDEPSRQNCKSSVQDFIHHERNFPRNLRKKTINIKSFGQLLHVDEEKIIEPSPFIQSNIDFQIEQQQSFNTMLSNHQILELPSLKHKHSLSNFQIQVPTLNQLEQISYDFVKIAIQDFDKIQKYQIYFPQNNFEVVLQGIIKQVKTKKVLVTETLVDWSRK</sequence>
<protein>
    <recommendedName>
        <fullName evidence="6">Cyclic nucleotide-binding domain-containing protein</fullName>
    </recommendedName>
</protein>
<dbReference type="OrthoDB" id="421226at2759"/>
<dbReference type="InterPro" id="IPR000595">
    <property type="entry name" value="cNMP-bd_dom"/>
</dbReference>
<feature type="domain" description="Cyclic nucleotide-binding" evidence="6">
    <location>
        <begin position="529"/>
        <end position="593"/>
    </location>
</feature>
<dbReference type="PANTHER" id="PTHR45689">
    <property type="entry name" value="I[[H]] CHANNEL, ISOFORM E"/>
    <property type="match status" value="1"/>
</dbReference>
<keyword evidence="4 5" id="KW-0472">Membrane</keyword>
<evidence type="ECO:0000259" key="6">
    <source>
        <dbReference type="PROSITE" id="PS50042"/>
    </source>
</evidence>
<dbReference type="EMBL" id="CAJJDN010000063">
    <property type="protein sequence ID" value="CAD8094854.1"/>
    <property type="molecule type" value="Genomic_DNA"/>
</dbReference>
<dbReference type="AlphaFoldDB" id="A0A8S1P203"/>
<feature type="transmembrane region" description="Helical" evidence="5">
    <location>
        <begin position="171"/>
        <end position="189"/>
    </location>
</feature>
<evidence type="ECO:0000256" key="2">
    <source>
        <dbReference type="ARBA" id="ARBA00022692"/>
    </source>
</evidence>
<evidence type="ECO:0000256" key="3">
    <source>
        <dbReference type="ARBA" id="ARBA00022989"/>
    </source>
</evidence>
<evidence type="ECO:0000256" key="5">
    <source>
        <dbReference type="SAM" id="Phobius"/>
    </source>
</evidence>
<dbReference type="InterPro" id="IPR051413">
    <property type="entry name" value="K/Na_HCN_channel"/>
</dbReference>
<dbReference type="SMART" id="SM00100">
    <property type="entry name" value="cNMP"/>
    <property type="match status" value="1"/>
</dbReference>
<dbReference type="GO" id="GO:0005249">
    <property type="term" value="F:voltage-gated potassium channel activity"/>
    <property type="evidence" value="ECO:0007669"/>
    <property type="project" value="TreeGrafter"/>
</dbReference>
<feature type="transmembrane region" description="Helical" evidence="5">
    <location>
        <begin position="309"/>
        <end position="330"/>
    </location>
</feature>
<comment type="caution">
    <text evidence="7">The sequence shown here is derived from an EMBL/GenBank/DDBJ whole genome shotgun (WGS) entry which is preliminary data.</text>
</comment>
<dbReference type="Pfam" id="PF00027">
    <property type="entry name" value="cNMP_binding"/>
    <property type="match status" value="1"/>
</dbReference>
<organism evidence="7 8">
    <name type="scientific">Paramecium sonneborni</name>
    <dbReference type="NCBI Taxonomy" id="65129"/>
    <lineage>
        <taxon>Eukaryota</taxon>
        <taxon>Sar</taxon>
        <taxon>Alveolata</taxon>
        <taxon>Ciliophora</taxon>
        <taxon>Intramacronucleata</taxon>
        <taxon>Oligohymenophorea</taxon>
        <taxon>Peniculida</taxon>
        <taxon>Parameciidae</taxon>
        <taxon>Paramecium</taxon>
    </lineage>
</organism>
<proteinExistence type="predicted"/>
<evidence type="ECO:0000256" key="4">
    <source>
        <dbReference type="ARBA" id="ARBA00023136"/>
    </source>
</evidence>
<feature type="transmembrane region" description="Helical" evidence="5">
    <location>
        <begin position="259"/>
        <end position="284"/>
    </location>
</feature>
<evidence type="ECO:0000256" key="1">
    <source>
        <dbReference type="ARBA" id="ARBA00004141"/>
    </source>
</evidence>
<dbReference type="Pfam" id="PF00520">
    <property type="entry name" value="Ion_trans"/>
    <property type="match status" value="1"/>
</dbReference>
<keyword evidence="2 5" id="KW-0812">Transmembrane</keyword>
<comment type="subcellular location">
    <subcellularLocation>
        <location evidence="1">Membrane</location>
        <topology evidence="1">Multi-pass membrane protein</topology>
    </subcellularLocation>
</comment>
<feature type="transmembrane region" description="Helical" evidence="5">
    <location>
        <begin position="356"/>
        <end position="373"/>
    </location>
</feature>
<feature type="transmembrane region" description="Helical" evidence="5">
    <location>
        <begin position="385"/>
        <end position="402"/>
    </location>
</feature>